<dbReference type="PROSITE" id="PS50096">
    <property type="entry name" value="IQ"/>
    <property type="match status" value="1"/>
</dbReference>
<feature type="compositionally biased region" description="Basic and acidic residues" evidence="1">
    <location>
        <begin position="385"/>
        <end position="400"/>
    </location>
</feature>
<feature type="region of interest" description="Disordered" evidence="1">
    <location>
        <begin position="873"/>
        <end position="901"/>
    </location>
</feature>
<dbReference type="GO" id="GO:0005524">
    <property type="term" value="F:ATP binding"/>
    <property type="evidence" value="ECO:0007669"/>
    <property type="project" value="InterPro"/>
</dbReference>
<name>C5L3U6_PERM5</name>
<dbReference type="InterPro" id="IPR003593">
    <property type="entry name" value="AAA+_ATPase"/>
</dbReference>
<dbReference type="AlphaFoldDB" id="C5L3U6"/>
<feature type="region of interest" description="Disordered" evidence="1">
    <location>
        <begin position="475"/>
        <end position="495"/>
    </location>
</feature>
<dbReference type="EMBL" id="GG678922">
    <property type="protein sequence ID" value="EER08675.1"/>
    <property type="molecule type" value="Genomic_DNA"/>
</dbReference>
<dbReference type="PANTHER" id="PTHR14690:SF0">
    <property type="entry name" value="IQ MOTIF CONTAINING WITH AAA DOMAIN 1"/>
    <property type="match status" value="1"/>
</dbReference>
<proteinExistence type="predicted"/>
<reference evidence="3 4" key="1">
    <citation type="submission" date="2008-07" db="EMBL/GenBank/DDBJ databases">
        <authorList>
            <person name="El-Sayed N."/>
            <person name="Caler E."/>
            <person name="Inman J."/>
            <person name="Amedeo P."/>
            <person name="Hass B."/>
            <person name="Wortman J."/>
        </authorList>
    </citation>
    <scope>NUCLEOTIDE SEQUENCE [LARGE SCALE GENOMIC DNA]</scope>
    <source>
        <strain evidence="4">ATCC 50983 / TXsc</strain>
    </source>
</reference>
<dbReference type="Gene3D" id="3.40.50.300">
    <property type="entry name" value="P-loop containing nucleotide triphosphate hydrolases"/>
    <property type="match status" value="1"/>
</dbReference>
<feature type="compositionally biased region" description="Basic residues" evidence="1">
    <location>
        <begin position="476"/>
        <end position="495"/>
    </location>
</feature>
<sequence length="901" mass="103338">MSNKAWQHRWADAMTELLEQIRIEHLPAAADREDAPILDVGFQPTALVYAKYLQLYTKIEDIYDQMIHPQKRIFIRQVMEAIIVRVLELKEQLIFFNPRHRSRFVALDEILADLKMNPEDLDWKFPRYLTRDTERADWIEIRSRRIEHWQKHFGVDRKVDDLDDHSDQFHIPFTLDQAIRLIQRNERGRAGIQKATMIGNWRAEAMKRERLEAEGVDTLDATKKSVELLEVQREAATRIAATWKMMLAKRHVRRMREEEYVFLGMVLPSETPAVDHVVLSDEVRRERKQLQEDAEKGYEIGLAEELEWGHRNKGEDLRSEMLEERREWILEVRKQTGAFPVELEAFYTRFEVPDKVSVGVHVQEEVVVKGKKDEKKATPKKKGGDKKTSKKSSEPAELVETHDVGTSVVAQKLVEHLKEYADTWETRDESSNYEQHYDVELTRGKVFPVVEEEVQKAVDELIKEELANLKNMYEKAKKKKGKGKKGKKGKGKKEKKAKVKKWCAAVGTVTHREDCLPELVQEGLIRGIAPAHLNDFMGEFAYLGATMRLREPACPPPSAQMVKTLLVEHVCLPLASTTIRRQCNLTAKSILLYGPKGCGKSLLARIIATEVGATFIDISPKKIEGKYTQPKFGPALLVYKAFLVAQDNAPAVIYCDEIDEVFQAVKKGKKKGKATGGGESDGSPRSGEFVVTRGMIWMMSGEPASRIKKDFIAAIKQIKTGPESTDQDRIVFIGCLLLEIVLTNKLFFEGTSNPFGDAVDRKELIKAFDEKIWVSTPDFGTRMILWKSLMVPPHVTSSSCLNLTSLAHISEGYTTRSIKRVVDRVLSKRRLSRLEQRPLTLHEFIEPLSRCQYSWKEEYKKFKEFDYEASGDKARNLQMQEETRKMEAAALADEADKKKKK</sequence>
<evidence type="ECO:0000256" key="1">
    <source>
        <dbReference type="SAM" id="MobiDB-lite"/>
    </source>
</evidence>
<dbReference type="InParanoid" id="C5L3U6"/>
<feature type="domain" description="AAA+ ATPase" evidence="2">
    <location>
        <begin position="586"/>
        <end position="778"/>
    </location>
</feature>
<feature type="compositionally biased region" description="Basic and acidic residues" evidence="1">
    <location>
        <begin position="368"/>
        <end position="377"/>
    </location>
</feature>
<feature type="compositionally biased region" description="Basic and acidic residues" evidence="1">
    <location>
        <begin position="873"/>
        <end position="887"/>
    </location>
</feature>
<dbReference type="OMA" id="MVQLRTH"/>
<feature type="region of interest" description="Disordered" evidence="1">
    <location>
        <begin position="368"/>
        <end position="400"/>
    </location>
</feature>
<evidence type="ECO:0000313" key="3">
    <source>
        <dbReference type="EMBL" id="EER08675.1"/>
    </source>
</evidence>
<dbReference type="Proteomes" id="UP000007800">
    <property type="component" value="Unassembled WGS sequence"/>
</dbReference>
<organism evidence="4">
    <name type="scientific">Perkinsus marinus (strain ATCC 50983 / TXsc)</name>
    <dbReference type="NCBI Taxonomy" id="423536"/>
    <lineage>
        <taxon>Eukaryota</taxon>
        <taxon>Sar</taxon>
        <taxon>Alveolata</taxon>
        <taxon>Perkinsozoa</taxon>
        <taxon>Perkinsea</taxon>
        <taxon>Perkinsida</taxon>
        <taxon>Perkinsidae</taxon>
        <taxon>Perkinsus</taxon>
    </lineage>
</organism>
<dbReference type="GeneID" id="9042513"/>
<gene>
    <name evidence="3" type="ORF">Pmar_PMAR017733</name>
</gene>
<dbReference type="SUPFAM" id="SSF52540">
    <property type="entry name" value="P-loop containing nucleoside triphosphate hydrolases"/>
    <property type="match status" value="1"/>
</dbReference>
<accession>C5L3U6</accession>
<evidence type="ECO:0000259" key="2">
    <source>
        <dbReference type="SMART" id="SM00382"/>
    </source>
</evidence>
<dbReference type="GO" id="GO:0016887">
    <property type="term" value="F:ATP hydrolysis activity"/>
    <property type="evidence" value="ECO:0007669"/>
    <property type="project" value="InterPro"/>
</dbReference>
<dbReference type="SMART" id="SM00382">
    <property type="entry name" value="AAA"/>
    <property type="match status" value="1"/>
</dbReference>
<dbReference type="InterPro" id="IPR027417">
    <property type="entry name" value="P-loop_NTPase"/>
</dbReference>
<dbReference type="InterPro" id="IPR052267">
    <property type="entry name" value="N-DRC_Component"/>
</dbReference>
<protein>
    <recommendedName>
        <fullName evidence="2">AAA+ ATPase domain-containing protein</fullName>
    </recommendedName>
</protein>
<evidence type="ECO:0000313" key="4">
    <source>
        <dbReference type="Proteomes" id="UP000007800"/>
    </source>
</evidence>
<dbReference type="OrthoDB" id="3046016at2759"/>
<dbReference type="PANTHER" id="PTHR14690">
    <property type="entry name" value="IQ MOTIF CONTAINING WITH AAA DOMAIN 1"/>
    <property type="match status" value="1"/>
</dbReference>
<dbReference type="InterPro" id="IPR003959">
    <property type="entry name" value="ATPase_AAA_core"/>
</dbReference>
<dbReference type="RefSeq" id="XP_002776859.1">
    <property type="nucleotide sequence ID" value="XM_002776813.1"/>
</dbReference>
<keyword evidence="4" id="KW-1185">Reference proteome</keyword>
<dbReference type="Pfam" id="PF00004">
    <property type="entry name" value="AAA"/>
    <property type="match status" value="1"/>
</dbReference>
<dbReference type="Gene3D" id="1.10.8.60">
    <property type="match status" value="1"/>
</dbReference>